<feature type="domain" description="TaqI-like C-terminal specificity" evidence="9">
    <location>
        <begin position="875"/>
        <end position="1040"/>
    </location>
</feature>
<dbReference type="GO" id="GO:0009307">
    <property type="term" value="P:DNA restriction-modification system"/>
    <property type="evidence" value="ECO:0007669"/>
    <property type="project" value="UniProtKB-KW"/>
</dbReference>
<evidence type="ECO:0000256" key="6">
    <source>
        <dbReference type="ARBA" id="ARBA00023125"/>
    </source>
</evidence>
<dbReference type="AlphaFoldDB" id="A0A6V8NKL0"/>
<sequence>MSRYLWLTGVKWGILTDAKHWRLYERETSKRLDIFYEIDLEDLIESGSEDDFKYFYLFFRRDAFPDFLEKVYQESVDYAQAVGEKLKENVYQALKTLAEGFLKTSGNNISEVYLKEIHDNSLILLYRLLFILYAEHRGLLPLGENRFYSESYSLDALKKEIAEKLDRKEPIASSTFGYWGRLKELFEIINRGNRELEVPPYNGGLFDPDKHIFLEDYRVGDLYVARAVDLLSRSSDKAYIDYGSLEIRHLGSIYEGLLEYKLAVAEEDIVPIKEKSREIFISLEEARTQKKKIKEDEVVRKGEVCLVTDRGERKATGSYYTPHYIVKYIVENTLGALIEGKKKKVQGKVSELEKKLKASRGYNRQACEKELEKTKNSIIDEILSIKVLDPAMGSGHFLVVAADFLARALVDGLSGTLLESTEEAEAIKEAPDEYVPEQDEDDIRWARREVVERCIFGVDSNPLAVELAKLSLWLTTVAKDRPLSFLDHHLRCGNSLIGAQVENLATLGTIKTKKGKTEAKETEQLILFDESAFKLDMGRAVKDFHFIEAKASDTVNDIRAKERIYKELWQARLEKWKRVADLWSSAYFGNELGRTLYQALMDGLLGKPSSVTEELVKPYLERAEQLAEQKRFFHWQIEFPEIFYDEYGRKLDSPGFDVVVGNPPYLRIQGLQEIDSAQVFYFNSIFQSAFKNYDIYALFVEQGLKLLCKNGLFAFILPNKFIQAGFGKGLRELLSERRAVRGIVTFGHHLVFDDASTYTCLLFLAGTPQGEFFYGLGVPPSDSNALGVSLILLPERLIVPEPWTLGESATLGVLDRLREKSIRLEQITRKIFVGLQTSADAIYFLERVSLPDESIVKVKSHRSGMVLELESKILKPLLKGEDVHRYRPLDHRFYVIFPYRVSEGRAELLTESELSKKYPRTWEYLKQNEQALRAREKGKMDTEGWYGYGRTQNLTEFESPKIVFPDIAIEPSMTYDAYGFFYHTTTLYSLAFKEGQPFSHLFVLGILNSRALLFFIKNTGTPLRGGYYRYKTEYLEPFPIRRISFVTPKVERQKLLEEAKSLYEKLHALGSLSSILEFVSERLEEKHRPDPELVKRHNAEPLNRDWQIPESVLWEQSDVVHDILAFLTEKMIEMNKQKQNEIKGFLEWLEREIGAKVDELRNKTKIKAYHEHSFDDLLDVLKQNGKKLEVDPSRRDFQEKLKSDFDKSLAKLTLLKHKIEATDELIDQVVQKLYGLTEEEIKIVEESVK</sequence>
<protein>
    <recommendedName>
        <fullName evidence="1">site-specific DNA-methyltransferase (adenine-specific)</fullName>
        <ecNumber evidence="1">2.1.1.72</ecNumber>
    </recommendedName>
</protein>
<keyword evidence="3" id="KW-0808">Transferase</keyword>
<keyword evidence="4" id="KW-0949">S-adenosyl-L-methionine</keyword>
<evidence type="ECO:0000256" key="7">
    <source>
        <dbReference type="ARBA" id="ARBA00047942"/>
    </source>
</evidence>
<comment type="catalytic activity">
    <reaction evidence="7">
        <text>a 2'-deoxyadenosine in DNA + S-adenosyl-L-methionine = an N(6)-methyl-2'-deoxyadenosine in DNA + S-adenosyl-L-homocysteine + H(+)</text>
        <dbReference type="Rhea" id="RHEA:15197"/>
        <dbReference type="Rhea" id="RHEA-COMP:12418"/>
        <dbReference type="Rhea" id="RHEA-COMP:12419"/>
        <dbReference type="ChEBI" id="CHEBI:15378"/>
        <dbReference type="ChEBI" id="CHEBI:57856"/>
        <dbReference type="ChEBI" id="CHEBI:59789"/>
        <dbReference type="ChEBI" id="CHEBI:90615"/>
        <dbReference type="ChEBI" id="CHEBI:90616"/>
        <dbReference type="EC" id="2.1.1.72"/>
    </reaction>
</comment>
<organism evidence="10 11">
    <name type="scientific">Candidatus Hakubella thermalkaliphila</name>
    <dbReference type="NCBI Taxonomy" id="2754717"/>
    <lineage>
        <taxon>Bacteria</taxon>
        <taxon>Bacillati</taxon>
        <taxon>Actinomycetota</taxon>
        <taxon>Actinomycetota incertae sedis</taxon>
        <taxon>Candidatus Hakubellales</taxon>
        <taxon>Candidatus Hakubellaceae</taxon>
        <taxon>Candidatus Hakubella</taxon>
    </lineage>
</organism>
<gene>
    <name evidence="10" type="ORF">HKBW3S06_00096</name>
</gene>
<dbReference type="PROSITE" id="PS00092">
    <property type="entry name" value="N6_MTASE"/>
    <property type="match status" value="1"/>
</dbReference>
<evidence type="ECO:0000256" key="4">
    <source>
        <dbReference type="ARBA" id="ARBA00022691"/>
    </source>
</evidence>
<evidence type="ECO:0000259" key="8">
    <source>
        <dbReference type="Pfam" id="PF07669"/>
    </source>
</evidence>
<dbReference type="InterPro" id="IPR050953">
    <property type="entry name" value="N4_N6_ade-DNA_methylase"/>
</dbReference>
<evidence type="ECO:0000256" key="5">
    <source>
        <dbReference type="ARBA" id="ARBA00022747"/>
    </source>
</evidence>
<dbReference type="Pfam" id="PF07669">
    <property type="entry name" value="Eco57I"/>
    <property type="match status" value="1"/>
</dbReference>
<dbReference type="SUPFAM" id="SSF53335">
    <property type="entry name" value="S-adenosyl-L-methionine-dependent methyltransferases"/>
    <property type="match status" value="1"/>
</dbReference>
<dbReference type="RefSeq" id="WP_176226014.1">
    <property type="nucleotide sequence ID" value="NZ_BLRV01000005.1"/>
</dbReference>
<keyword evidence="6" id="KW-0238">DNA-binding</keyword>
<dbReference type="GO" id="GO:0003677">
    <property type="term" value="F:DNA binding"/>
    <property type="evidence" value="ECO:0007669"/>
    <property type="project" value="UniProtKB-KW"/>
</dbReference>
<evidence type="ECO:0000256" key="2">
    <source>
        <dbReference type="ARBA" id="ARBA00022603"/>
    </source>
</evidence>
<proteinExistence type="predicted"/>
<feature type="domain" description="Type II methyltransferase M.TaqI-like" evidence="8">
    <location>
        <begin position="454"/>
        <end position="752"/>
    </location>
</feature>
<keyword evidence="5" id="KW-0680">Restriction system</keyword>
<evidence type="ECO:0000259" key="9">
    <source>
        <dbReference type="Pfam" id="PF12950"/>
    </source>
</evidence>
<dbReference type="InterPro" id="IPR011639">
    <property type="entry name" value="MethylTrfase_TaqI-like_dom"/>
</dbReference>
<dbReference type="PANTHER" id="PTHR33841:SF1">
    <property type="entry name" value="DNA METHYLTRANSFERASE A"/>
    <property type="match status" value="1"/>
</dbReference>
<dbReference type="Gene3D" id="3.40.50.150">
    <property type="entry name" value="Vaccinia Virus protein VP39"/>
    <property type="match status" value="2"/>
</dbReference>
<evidence type="ECO:0000313" key="10">
    <source>
        <dbReference type="EMBL" id="GFP20869.1"/>
    </source>
</evidence>
<dbReference type="InterPro" id="IPR002052">
    <property type="entry name" value="DNA_methylase_N6_adenine_CS"/>
</dbReference>
<dbReference type="PANTHER" id="PTHR33841">
    <property type="entry name" value="DNA METHYLTRANSFERASE YEEA-RELATED"/>
    <property type="match status" value="1"/>
</dbReference>
<dbReference type="EC" id="2.1.1.72" evidence="1"/>
<dbReference type="EMBL" id="BLRV01000005">
    <property type="protein sequence ID" value="GFP20869.1"/>
    <property type="molecule type" value="Genomic_DNA"/>
</dbReference>
<reference evidence="10 11" key="1">
    <citation type="journal article" date="2020" name="Front. Microbiol.">
        <title>Single-cell genomics of novel Actinobacteria with the Wood-Ljungdahl pathway discovered in a serpentinizing system.</title>
        <authorList>
            <person name="Merino N."/>
            <person name="Kawai M."/>
            <person name="Boyd E.S."/>
            <person name="Colman D.R."/>
            <person name="McGlynn S.E."/>
            <person name="Nealson K.H."/>
            <person name="Kurokawa K."/>
            <person name="Hongoh Y."/>
        </authorList>
    </citation>
    <scope>NUCLEOTIDE SEQUENCE [LARGE SCALE GENOMIC DNA]</scope>
    <source>
        <strain evidence="10 11">S06</strain>
    </source>
</reference>
<dbReference type="GO" id="GO:0032259">
    <property type="term" value="P:methylation"/>
    <property type="evidence" value="ECO:0007669"/>
    <property type="project" value="UniProtKB-KW"/>
</dbReference>
<keyword evidence="2" id="KW-0489">Methyltransferase</keyword>
<evidence type="ECO:0000313" key="11">
    <source>
        <dbReference type="Proteomes" id="UP000580051"/>
    </source>
</evidence>
<dbReference type="PRINTS" id="PR00507">
    <property type="entry name" value="N12N6MTFRASE"/>
</dbReference>
<dbReference type="Proteomes" id="UP000580051">
    <property type="component" value="Unassembled WGS sequence"/>
</dbReference>
<dbReference type="InterPro" id="IPR025931">
    <property type="entry name" value="TaqI_C"/>
</dbReference>
<accession>A0A6V8NKL0</accession>
<dbReference type="GO" id="GO:0009007">
    <property type="term" value="F:site-specific DNA-methyltransferase (adenine-specific) activity"/>
    <property type="evidence" value="ECO:0007669"/>
    <property type="project" value="UniProtKB-EC"/>
</dbReference>
<dbReference type="InterPro" id="IPR029063">
    <property type="entry name" value="SAM-dependent_MTases_sf"/>
</dbReference>
<evidence type="ECO:0000256" key="1">
    <source>
        <dbReference type="ARBA" id="ARBA00011900"/>
    </source>
</evidence>
<comment type="caution">
    <text evidence="10">The sequence shown here is derived from an EMBL/GenBank/DDBJ whole genome shotgun (WGS) entry which is preliminary data.</text>
</comment>
<evidence type="ECO:0000256" key="3">
    <source>
        <dbReference type="ARBA" id="ARBA00022679"/>
    </source>
</evidence>
<dbReference type="Pfam" id="PF12950">
    <property type="entry name" value="TaqI_C"/>
    <property type="match status" value="1"/>
</dbReference>
<name>A0A6V8NKL0_9ACTN</name>